<comment type="caution">
    <text evidence="1">The sequence shown here is derived from an EMBL/GenBank/DDBJ whole genome shotgun (WGS) entry which is preliminary data.</text>
</comment>
<sequence>MDNPRSNKSWRINNTLNPTANLSVQPGQPHKAVTLTCSNHIPSTASILFPLINVECSTQDLPPFHCTDAASCRKCSATTADGISPTSLHVTVDGNDVLNGAQGFRALSPFFNFTVPADNILGSGAGPGMSISDGYWVMLKPLSPGQHTIRFGGSFVRGPGTGFMVDTTYVVTVSQ</sequence>
<protein>
    <submittedName>
        <fullName evidence="1">Uncharacterized protein</fullName>
    </submittedName>
</protein>
<name>A0A972SM47_9BURK</name>
<dbReference type="EMBL" id="WOEZ01000170">
    <property type="protein sequence ID" value="NPT58465.1"/>
    <property type="molecule type" value="Genomic_DNA"/>
</dbReference>
<accession>A0A972SM47</accession>
<evidence type="ECO:0000313" key="2">
    <source>
        <dbReference type="Proteomes" id="UP000655523"/>
    </source>
</evidence>
<dbReference type="RefSeq" id="WP_172170959.1">
    <property type="nucleotide sequence ID" value="NZ_WOEZ01000170.1"/>
</dbReference>
<evidence type="ECO:0000313" key="1">
    <source>
        <dbReference type="EMBL" id="NPT58465.1"/>
    </source>
</evidence>
<organism evidence="1 2">
    <name type="scientific">Paraburkholderia elongata</name>
    <dbReference type="NCBI Taxonomy" id="2675747"/>
    <lineage>
        <taxon>Bacteria</taxon>
        <taxon>Pseudomonadati</taxon>
        <taxon>Pseudomonadota</taxon>
        <taxon>Betaproteobacteria</taxon>
        <taxon>Burkholderiales</taxon>
        <taxon>Burkholderiaceae</taxon>
        <taxon>Paraburkholderia</taxon>
    </lineage>
</organism>
<reference evidence="1 2" key="1">
    <citation type="submission" date="2019-11" db="EMBL/GenBank/DDBJ databases">
        <title>Metabolism of dissolved organic matter in forest soils.</title>
        <authorList>
            <person name="Cyle K.T."/>
            <person name="Wilhelm R.C."/>
            <person name="Martinez C.E."/>
        </authorList>
    </citation>
    <scope>NUCLEOTIDE SEQUENCE [LARGE SCALE GENOMIC DNA]</scope>
    <source>
        <strain evidence="1 2">5N</strain>
    </source>
</reference>
<proteinExistence type="predicted"/>
<keyword evidence="2" id="KW-1185">Reference proteome</keyword>
<dbReference type="AlphaFoldDB" id="A0A972SM47"/>
<dbReference type="Proteomes" id="UP000655523">
    <property type="component" value="Unassembled WGS sequence"/>
</dbReference>
<gene>
    <name evidence="1" type="ORF">GNZ13_28905</name>
</gene>